<name>A0ABS7RBJ3_9HYPH</name>
<gene>
    <name evidence="2" type="ORF">KVG22_17040</name>
</gene>
<dbReference type="Pfam" id="PF12802">
    <property type="entry name" value="MarR_2"/>
    <property type="match status" value="1"/>
</dbReference>
<organism evidence="2 3">
    <name type="scientific">Nitratireductor rhodophyticola</name>
    <dbReference type="NCBI Taxonomy" id="2854036"/>
    <lineage>
        <taxon>Bacteria</taxon>
        <taxon>Pseudomonadati</taxon>
        <taxon>Pseudomonadota</taxon>
        <taxon>Alphaproteobacteria</taxon>
        <taxon>Hyphomicrobiales</taxon>
        <taxon>Phyllobacteriaceae</taxon>
        <taxon>Nitratireductor</taxon>
    </lineage>
</organism>
<keyword evidence="3" id="KW-1185">Reference proteome</keyword>
<dbReference type="SUPFAM" id="SSF46785">
    <property type="entry name" value="Winged helix' DNA-binding domain"/>
    <property type="match status" value="1"/>
</dbReference>
<dbReference type="InterPro" id="IPR000835">
    <property type="entry name" value="HTH_MarR-typ"/>
</dbReference>
<comment type="caution">
    <text evidence="2">The sequence shown here is derived from an EMBL/GenBank/DDBJ whole genome shotgun (WGS) entry which is preliminary data.</text>
</comment>
<dbReference type="InterPro" id="IPR036390">
    <property type="entry name" value="WH_DNA-bd_sf"/>
</dbReference>
<dbReference type="InterPro" id="IPR039422">
    <property type="entry name" value="MarR/SlyA-like"/>
</dbReference>
<dbReference type="EMBL" id="JAHSQO010000005">
    <property type="protein sequence ID" value="MBY8918311.1"/>
    <property type="molecule type" value="Genomic_DNA"/>
</dbReference>
<proteinExistence type="predicted"/>
<accession>A0ABS7RBJ3</accession>
<evidence type="ECO:0000313" key="3">
    <source>
        <dbReference type="Proteomes" id="UP000777661"/>
    </source>
</evidence>
<dbReference type="InterPro" id="IPR036388">
    <property type="entry name" value="WH-like_DNA-bd_sf"/>
</dbReference>
<evidence type="ECO:0000259" key="1">
    <source>
        <dbReference type="PROSITE" id="PS50995"/>
    </source>
</evidence>
<feature type="domain" description="HTH marR-type" evidence="1">
    <location>
        <begin position="13"/>
        <end position="147"/>
    </location>
</feature>
<dbReference type="Proteomes" id="UP000777661">
    <property type="component" value="Unassembled WGS sequence"/>
</dbReference>
<evidence type="ECO:0000313" key="2">
    <source>
        <dbReference type="EMBL" id="MBY8918311.1"/>
    </source>
</evidence>
<sequence>MVKSIDKKSEAWPDHLGWRLSKANRAWQTAFVRAMRAAGHDWMTDARATLLGHVASRGTAQSVLIERMGISKQAVQQLIDGLEGEDIVRRLPDPRDRRARIVAHTPKGRSALRDADRIKIELEERYRKLLGQEGLAALKSALAALALSTNDDIRGDREG</sequence>
<reference evidence="2 3" key="1">
    <citation type="submission" date="2021-06" db="EMBL/GenBank/DDBJ databases">
        <title>Nitratireductor porphyridii sp. nov., isolated from a small marine red alga, Porphyridium purpureum in South Korea.</title>
        <authorList>
            <person name="Kim K.H."/>
            <person name="Kristyanto S."/>
            <person name="Jeon C.O."/>
        </authorList>
    </citation>
    <scope>NUCLEOTIDE SEQUENCE [LARGE SCALE GENOMIC DNA]</scope>
    <source>
        <strain evidence="2 3">R6</strain>
    </source>
</reference>
<dbReference type="PANTHER" id="PTHR33164">
    <property type="entry name" value="TRANSCRIPTIONAL REGULATOR, MARR FAMILY"/>
    <property type="match status" value="1"/>
</dbReference>
<dbReference type="SMART" id="SM00347">
    <property type="entry name" value="HTH_MARR"/>
    <property type="match status" value="1"/>
</dbReference>
<dbReference type="PANTHER" id="PTHR33164:SF57">
    <property type="entry name" value="MARR-FAMILY TRANSCRIPTIONAL REGULATOR"/>
    <property type="match status" value="1"/>
</dbReference>
<dbReference type="RefSeq" id="WP_223004971.1">
    <property type="nucleotide sequence ID" value="NZ_JAHSQO010000005.1"/>
</dbReference>
<protein>
    <submittedName>
        <fullName evidence="2">MarR family transcriptional regulator</fullName>
    </submittedName>
</protein>
<dbReference type="Gene3D" id="1.10.10.10">
    <property type="entry name" value="Winged helix-like DNA-binding domain superfamily/Winged helix DNA-binding domain"/>
    <property type="match status" value="1"/>
</dbReference>
<dbReference type="PROSITE" id="PS50995">
    <property type="entry name" value="HTH_MARR_2"/>
    <property type="match status" value="1"/>
</dbReference>